<dbReference type="Proteomes" id="UP000243579">
    <property type="component" value="Unassembled WGS sequence"/>
</dbReference>
<comment type="caution">
    <text evidence="1">The sequence shown here is derived from an EMBL/GenBank/DDBJ whole genome shotgun (WGS) entry which is preliminary data.</text>
</comment>
<sequence>MYAARVFPGLAAAPWLVRVARILLASLVYHFDYLVATLPPTHALFSSVLFTDPTMQDSEMIISGVPPYVEFYRKIKAVYDKLTTFVEEYFYGVRRILDKNTITAGHITRAILDEAFRAVVASVLADAQAASPTARAVYSPQEPSQRFGNGKLQYRRLPEAFELPRVNVAVAWQLWWCGNAAQHHPPYRNIAPYDLGAKKKRNMLVEWKRRRDGDV</sequence>
<name>A0A1V9YI92_ACHHY</name>
<dbReference type="AlphaFoldDB" id="A0A1V9YI92"/>
<keyword evidence="2" id="KW-1185">Reference proteome</keyword>
<accession>A0A1V9YI92</accession>
<evidence type="ECO:0000313" key="1">
    <source>
        <dbReference type="EMBL" id="OQR85439.1"/>
    </source>
</evidence>
<gene>
    <name evidence="1" type="ORF">ACHHYP_20576</name>
</gene>
<dbReference type="OrthoDB" id="79295at2759"/>
<evidence type="ECO:0000313" key="2">
    <source>
        <dbReference type="Proteomes" id="UP000243579"/>
    </source>
</evidence>
<proteinExistence type="predicted"/>
<dbReference type="EMBL" id="JNBR01001679">
    <property type="protein sequence ID" value="OQR85439.1"/>
    <property type="molecule type" value="Genomic_DNA"/>
</dbReference>
<organism evidence="1 2">
    <name type="scientific">Achlya hypogyna</name>
    <name type="common">Oomycete</name>
    <name type="synonym">Protoachlya hypogyna</name>
    <dbReference type="NCBI Taxonomy" id="1202772"/>
    <lineage>
        <taxon>Eukaryota</taxon>
        <taxon>Sar</taxon>
        <taxon>Stramenopiles</taxon>
        <taxon>Oomycota</taxon>
        <taxon>Saprolegniomycetes</taxon>
        <taxon>Saprolegniales</taxon>
        <taxon>Achlyaceae</taxon>
        <taxon>Achlya</taxon>
    </lineage>
</organism>
<reference evidence="1 2" key="1">
    <citation type="journal article" date="2014" name="Genome Biol. Evol.">
        <title>The secreted proteins of Achlya hypogyna and Thraustotheca clavata identify the ancestral oomycete secretome and reveal gene acquisitions by horizontal gene transfer.</title>
        <authorList>
            <person name="Misner I."/>
            <person name="Blouin N."/>
            <person name="Leonard G."/>
            <person name="Richards T.A."/>
            <person name="Lane C.E."/>
        </authorList>
    </citation>
    <scope>NUCLEOTIDE SEQUENCE [LARGE SCALE GENOMIC DNA]</scope>
    <source>
        <strain evidence="1 2">ATCC 48635</strain>
    </source>
</reference>
<protein>
    <submittedName>
        <fullName evidence="1">Uncharacterized protein</fullName>
    </submittedName>
</protein>